<evidence type="ECO:0000313" key="2">
    <source>
        <dbReference type="Proteomes" id="UP000805193"/>
    </source>
</evidence>
<evidence type="ECO:0000313" key="1">
    <source>
        <dbReference type="EMBL" id="KAG0443380.1"/>
    </source>
</evidence>
<dbReference type="Proteomes" id="UP000805193">
    <property type="component" value="Unassembled WGS sequence"/>
</dbReference>
<gene>
    <name evidence="1" type="ORF">HPB47_014984</name>
</gene>
<keyword evidence="2" id="KW-1185">Reference proteome</keyword>
<protein>
    <submittedName>
        <fullName evidence="1">Uncharacterized protein</fullName>
    </submittedName>
</protein>
<dbReference type="EMBL" id="JABSTQ010003522">
    <property type="protein sequence ID" value="KAG0443380.1"/>
    <property type="molecule type" value="Genomic_DNA"/>
</dbReference>
<proteinExistence type="predicted"/>
<organism evidence="1 2">
    <name type="scientific">Ixodes persulcatus</name>
    <name type="common">Taiga tick</name>
    <dbReference type="NCBI Taxonomy" id="34615"/>
    <lineage>
        <taxon>Eukaryota</taxon>
        <taxon>Metazoa</taxon>
        <taxon>Ecdysozoa</taxon>
        <taxon>Arthropoda</taxon>
        <taxon>Chelicerata</taxon>
        <taxon>Arachnida</taxon>
        <taxon>Acari</taxon>
        <taxon>Parasitiformes</taxon>
        <taxon>Ixodida</taxon>
        <taxon>Ixodoidea</taxon>
        <taxon>Ixodidae</taxon>
        <taxon>Ixodinae</taxon>
        <taxon>Ixodes</taxon>
    </lineage>
</organism>
<sequence length="323" mass="35744">MRTRPPDLGIRPATAYEIWDLLFAPPAEDAYKTLKETLIRRVTPSEPQRFQQLLHETELGVRTPSQLLRQRRLLGTRTTDLKSIMLREVFLRRLPTNLRMVLFSPGETNPSKLAELDNRLMAPCKRSRLLLTSSKTPETGYRAAPGLEMWGVGENYRRVGTTRRGVRGDPASGDDSWNFGGAREREGQSTLSIGRARTPPGLREAELGVAIFTSAATQQRTSTSLNHTKERERGGERKLTGAKDVDCLAVAEGVTVGRRSSLEADTSTSDRCRECDVGSRTPDDVECPAVTEGVIRSRRSSPDTRRQAVAGVAKKANEIVGEC</sequence>
<comment type="caution">
    <text evidence="1">The sequence shown here is derived from an EMBL/GenBank/DDBJ whole genome shotgun (WGS) entry which is preliminary data.</text>
</comment>
<name>A0AC60QY74_IXOPE</name>
<accession>A0AC60QY74</accession>
<reference evidence="1 2" key="1">
    <citation type="journal article" date="2020" name="Cell">
        <title>Large-Scale Comparative Analyses of Tick Genomes Elucidate Their Genetic Diversity and Vector Capacities.</title>
        <authorList>
            <consortium name="Tick Genome and Microbiome Consortium (TIGMIC)"/>
            <person name="Jia N."/>
            <person name="Wang J."/>
            <person name="Shi W."/>
            <person name="Du L."/>
            <person name="Sun Y."/>
            <person name="Zhan W."/>
            <person name="Jiang J.F."/>
            <person name="Wang Q."/>
            <person name="Zhang B."/>
            <person name="Ji P."/>
            <person name="Bell-Sakyi L."/>
            <person name="Cui X.M."/>
            <person name="Yuan T.T."/>
            <person name="Jiang B.G."/>
            <person name="Yang W.F."/>
            <person name="Lam T.T."/>
            <person name="Chang Q.C."/>
            <person name="Ding S.J."/>
            <person name="Wang X.J."/>
            <person name="Zhu J.G."/>
            <person name="Ruan X.D."/>
            <person name="Zhao L."/>
            <person name="Wei J.T."/>
            <person name="Ye R.Z."/>
            <person name="Que T.C."/>
            <person name="Du C.H."/>
            <person name="Zhou Y.H."/>
            <person name="Cheng J.X."/>
            <person name="Dai P.F."/>
            <person name="Guo W.B."/>
            <person name="Han X.H."/>
            <person name="Huang E.J."/>
            <person name="Li L.F."/>
            <person name="Wei W."/>
            <person name="Gao Y.C."/>
            <person name="Liu J.Z."/>
            <person name="Shao H.Z."/>
            <person name="Wang X."/>
            <person name="Wang C.C."/>
            <person name="Yang T.C."/>
            <person name="Huo Q.B."/>
            <person name="Li W."/>
            <person name="Chen H.Y."/>
            <person name="Chen S.E."/>
            <person name="Zhou L.G."/>
            <person name="Ni X.B."/>
            <person name="Tian J.H."/>
            <person name="Sheng Y."/>
            <person name="Liu T."/>
            <person name="Pan Y.S."/>
            <person name="Xia L.Y."/>
            <person name="Li J."/>
            <person name="Zhao F."/>
            <person name="Cao W.C."/>
        </authorList>
    </citation>
    <scope>NUCLEOTIDE SEQUENCE [LARGE SCALE GENOMIC DNA]</scope>
    <source>
        <strain evidence="1">Iper-2018</strain>
    </source>
</reference>